<dbReference type="GO" id="GO:0017183">
    <property type="term" value="P:protein histidyl modification to diphthamide"/>
    <property type="evidence" value="ECO:0007669"/>
    <property type="project" value="InterPro"/>
</dbReference>
<evidence type="ECO:0000256" key="1">
    <source>
        <dbReference type="ARBA" id="ARBA00003474"/>
    </source>
</evidence>
<dbReference type="OrthoDB" id="445556at2759"/>
<evidence type="ECO:0000259" key="10">
    <source>
        <dbReference type="PROSITE" id="PS51074"/>
    </source>
</evidence>
<dbReference type="SUPFAM" id="SSF144217">
    <property type="entry name" value="CSL zinc finger"/>
    <property type="match status" value="1"/>
</dbReference>
<keyword evidence="8" id="KW-0539">Nucleus</keyword>
<dbReference type="Gene3D" id="1.10.287.110">
    <property type="entry name" value="DnaJ domain"/>
    <property type="match status" value="1"/>
</dbReference>
<keyword evidence="7" id="KW-0408">Iron</keyword>
<evidence type="ECO:0000259" key="9">
    <source>
        <dbReference type="PROSITE" id="PS50076"/>
    </source>
</evidence>
<dbReference type="InterPro" id="IPR007872">
    <property type="entry name" value="DPH_MB_dom"/>
</dbReference>
<evidence type="ECO:0000256" key="8">
    <source>
        <dbReference type="ARBA" id="ARBA00023242"/>
    </source>
</evidence>
<dbReference type="CDD" id="cd06257">
    <property type="entry name" value="DnaJ"/>
    <property type="match status" value="1"/>
</dbReference>
<dbReference type="PANTHER" id="PTHR21454">
    <property type="entry name" value="DPH3 HOMOLOG-RELATED"/>
    <property type="match status" value="1"/>
</dbReference>
<comment type="caution">
    <text evidence="11">The sequence shown here is derived from an EMBL/GenBank/DDBJ whole genome shotgun (WGS) entry which is preliminary data.</text>
</comment>
<dbReference type="PRINTS" id="PR00625">
    <property type="entry name" value="JDOMAIN"/>
</dbReference>
<evidence type="ECO:0000256" key="6">
    <source>
        <dbReference type="ARBA" id="ARBA00022723"/>
    </source>
</evidence>
<accession>A0A9N8WB51</accession>
<gene>
    <name evidence="11" type="ORF">AGERDE_LOCUS3373</name>
</gene>
<comment type="function">
    <text evidence="1">Required for the first step of diphthamide biosynthesis, the transfer of 3-amino-3-carboxypropyl from S-adenosyl-L-methionine to a histidine residue. Diphthamide is a post-translational modification of histidine which occurs in elongation factor 2.</text>
</comment>
<dbReference type="EMBL" id="CAJVPL010000329">
    <property type="protein sequence ID" value="CAG8483765.1"/>
    <property type="molecule type" value="Genomic_DNA"/>
</dbReference>
<dbReference type="SMART" id="SM00271">
    <property type="entry name" value="DnaJ"/>
    <property type="match status" value="1"/>
</dbReference>
<protein>
    <recommendedName>
        <fullName evidence="5">Diphthamide biosynthesis protein 4</fullName>
    </recommendedName>
</protein>
<evidence type="ECO:0000256" key="2">
    <source>
        <dbReference type="ARBA" id="ARBA00004123"/>
    </source>
</evidence>
<evidence type="ECO:0000313" key="11">
    <source>
        <dbReference type="EMBL" id="CAG8483765.1"/>
    </source>
</evidence>
<evidence type="ECO:0000256" key="5">
    <source>
        <dbReference type="ARBA" id="ARBA00021797"/>
    </source>
</evidence>
<feature type="domain" description="J" evidence="9">
    <location>
        <begin position="8"/>
        <end position="114"/>
    </location>
</feature>
<dbReference type="GO" id="GO:0046872">
    <property type="term" value="F:metal ion binding"/>
    <property type="evidence" value="ECO:0007669"/>
    <property type="project" value="UniProtKB-KW"/>
</dbReference>
<dbReference type="InterPro" id="IPR001623">
    <property type="entry name" value="DnaJ_domain"/>
</dbReference>
<dbReference type="PROSITE" id="PS50076">
    <property type="entry name" value="DNAJ_2"/>
    <property type="match status" value="1"/>
</dbReference>
<dbReference type="Gene3D" id="3.10.660.10">
    <property type="entry name" value="DPH Zinc finger"/>
    <property type="match status" value="1"/>
</dbReference>
<dbReference type="GO" id="GO:0005634">
    <property type="term" value="C:nucleus"/>
    <property type="evidence" value="ECO:0007669"/>
    <property type="project" value="UniProtKB-SubCell"/>
</dbReference>
<name>A0A9N8WB51_9GLOM</name>
<feature type="domain" description="DPH-type MB" evidence="10">
    <location>
        <begin position="101"/>
        <end position="158"/>
    </location>
</feature>
<proteinExistence type="inferred from homology"/>
<evidence type="ECO:0000313" key="12">
    <source>
        <dbReference type="Proteomes" id="UP000789831"/>
    </source>
</evidence>
<dbReference type="InterPro" id="IPR044248">
    <property type="entry name" value="DPH3/4-like"/>
</dbReference>
<keyword evidence="12" id="KW-1185">Reference proteome</keyword>
<dbReference type="PROSITE" id="PS51074">
    <property type="entry name" value="DPH_MB"/>
    <property type="match status" value="1"/>
</dbReference>
<dbReference type="InterPro" id="IPR036671">
    <property type="entry name" value="DPH_MB_sf"/>
</dbReference>
<dbReference type="AlphaFoldDB" id="A0A9N8WB51"/>
<dbReference type="Pfam" id="PF05207">
    <property type="entry name" value="Zn_ribbon_CSL"/>
    <property type="match status" value="1"/>
</dbReference>
<dbReference type="Pfam" id="PF00226">
    <property type="entry name" value="DnaJ"/>
    <property type="match status" value="1"/>
</dbReference>
<evidence type="ECO:0000256" key="7">
    <source>
        <dbReference type="ARBA" id="ARBA00023004"/>
    </source>
</evidence>
<dbReference type="InterPro" id="IPR036869">
    <property type="entry name" value="J_dom_sf"/>
</dbReference>
<dbReference type="Proteomes" id="UP000789831">
    <property type="component" value="Unassembled WGS sequence"/>
</dbReference>
<comment type="similarity">
    <text evidence="4">Belongs to the DPH4 family.</text>
</comment>
<dbReference type="SUPFAM" id="SSF46565">
    <property type="entry name" value="Chaperone J-domain"/>
    <property type="match status" value="1"/>
</dbReference>
<organism evidence="11 12">
    <name type="scientific">Ambispora gerdemannii</name>
    <dbReference type="NCBI Taxonomy" id="144530"/>
    <lineage>
        <taxon>Eukaryota</taxon>
        <taxon>Fungi</taxon>
        <taxon>Fungi incertae sedis</taxon>
        <taxon>Mucoromycota</taxon>
        <taxon>Glomeromycotina</taxon>
        <taxon>Glomeromycetes</taxon>
        <taxon>Archaeosporales</taxon>
        <taxon>Ambisporaceae</taxon>
        <taxon>Ambispora</taxon>
    </lineage>
</organism>
<keyword evidence="6" id="KW-0479">Metal-binding</keyword>
<comment type="subcellular location">
    <subcellularLocation>
        <location evidence="3">Cytoplasm</location>
    </subcellularLocation>
    <subcellularLocation>
        <location evidence="2">Nucleus</location>
    </subcellularLocation>
</comment>
<reference evidence="11" key="1">
    <citation type="submission" date="2021-06" db="EMBL/GenBank/DDBJ databases">
        <authorList>
            <person name="Kallberg Y."/>
            <person name="Tangrot J."/>
            <person name="Rosling A."/>
        </authorList>
    </citation>
    <scope>NUCLEOTIDE SEQUENCE</scope>
    <source>
        <strain evidence="11">MT106</strain>
    </source>
</reference>
<dbReference type="GO" id="GO:0005737">
    <property type="term" value="C:cytoplasm"/>
    <property type="evidence" value="ECO:0007669"/>
    <property type="project" value="UniProtKB-SubCell"/>
</dbReference>
<sequence>MTDQEVETYYDILGVLPTASANEIKKAYQKLILIWHPDKEKWHQNKQISNGSLEIDDTVDEGLRENFIDERETNDGGGDGGGRDVSTAYKVQQISDAWKTLRNPVARKAYDVQIKETFTYTLECRCSSHYIITEEDLENGIDIVACGGCSLRVRVLYDVADDDNEEEEENVPR</sequence>
<dbReference type="PANTHER" id="PTHR21454:SF49">
    <property type="entry name" value="RE24848P"/>
    <property type="match status" value="1"/>
</dbReference>
<evidence type="ECO:0000256" key="3">
    <source>
        <dbReference type="ARBA" id="ARBA00004496"/>
    </source>
</evidence>
<evidence type="ECO:0000256" key="4">
    <source>
        <dbReference type="ARBA" id="ARBA00006169"/>
    </source>
</evidence>